<dbReference type="Pfam" id="PF06127">
    <property type="entry name" value="Mpo1-like"/>
    <property type="match status" value="1"/>
</dbReference>
<dbReference type="PANTHER" id="PTHR28026:SF9">
    <property type="entry name" value="2-HYDROXY-PALMITIC ACID DIOXYGENASE MPO1"/>
    <property type="match status" value="1"/>
</dbReference>
<feature type="transmembrane region" description="Helical" evidence="1">
    <location>
        <begin position="98"/>
        <end position="118"/>
    </location>
</feature>
<dbReference type="PANTHER" id="PTHR28026">
    <property type="entry name" value="DUF962 DOMAIN PROTEIN (AFU_ORTHOLOGUE AFUA_8G05310)"/>
    <property type="match status" value="1"/>
</dbReference>
<feature type="transmembrane region" description="Helical" evidence="1">
    <location>
        <begin position="21"/>
        <end position="42"/>
    </location>
</feature>
<evidence type="ECO:0008006" key="3">
    <source>
        <dbReference type="Google" id="ProtNLM"/>
    </source>
</evidence>
<dbReference type="EMBL" id="LAZR01046943">
    <property type="protein sequence ID" value="KKK95364.1"/>
    <property type="molecule type" value="Genomic_DNA"/>
</dbReference>
<feature type="transmembrane region" description="Helical" evidence="1">
    <location>
        <begin position="62"/>
        <end position="86"/>
    </location>
</feature>
<feature type="transmembrane region" description="Helical" evidence="1">
    <location>
        <begin position="130"/>
        <end position="151"/>
    </location>
</feature>
<keyword evidence="1" id="KW-1133">Transmembrane helix</keyword>
<evidence type="ECO:0000256" key="1">
    <source>
        <dbReference type="SAM" id="Phobius"/>
    </source>
</evidence>
<dbReference type="InterPro" id="IPR009305">
    <property type="entry name" value="Mpo1-like"/>
</dbReference>
<comment type="caution">
    <text evidence="2">The sequence shown here is derived from an EMBL/GenBank/DDBJ whole genome shotgun (WGS) entry which is preliminary data.</text>
</comment>
<keyword evidence="1" id="KW-0812">Transmembrane</keyword>
<protein>
    <recommendedName>
        <fullName evidence="3">DUF962 domain-containing protein</fullName>
    </recommendedName>
</protein>
<reference evidence="2" key="1">
    <citation type="journal article" date="2015" name="Nature">
        <title>Complex archaea that bridge the gap between prokaryotes and eukaryotes.</title>
        <authorList>
            <person name="Spang A."/>
            <person name="Saw J.H."/>
            <person name="Jorgensen S.L."/>
            <person name="Zaremba-Niedzwiedzka K."/>
            <person name="Martijn J."/>
            <person name="Lind A.E."/>
            <person name="van Eijk R."/>
            <person name="Schleper C."/>
            <person name="Guy L."/>
            <person name="Ettema T.J."/>
        </authorList>
    </citation>
    <scope>NUCLEOTIDE SEQUENCE</scope>
</reference>
<proteinExistence type="predicted"/>
<keyword evidence="1" id="KW-0472">Membrane</keyword>
<dbReference type="GO" id="GO:0016020">
    <property type="term" value="C:membrane"/>
    <property type="evidence" value="ECO:0007669"/>
    <property type="project" value="GOC"/>
</dbReference>
<dbReference type="GO" id="GO:0046521">
    <property type="term" value="P:sphingoid catabolic process"/>
    <property type="evidence" value="ECO:0007669"/>
    <property type="project" value="TreeGrafter"/>
</dbReference>
<name>A0A0F9BYE8_9ZZZZ</name>
<organism evidence="2">
    <name type="scientific">marine sediment metagenome</name>
    <dbReference type="NCBI Taxonomy" id="412755"/>
    <lineage>
        <taxon>unclassified sequences</taxon>
        <taxon>metagenomes</taxon>
        <taxon>ecological metagenomes</taxon>
    </lineage>
</organism>
<evidence type="ECO:0000313" key="2">
    <source>
        <dbReference type="EMBL" id="KKK95364.1"/>
    </source>
</evidence>
<dbReference type="AlphaFoldDB" id="A0A0F9BYE8"/>
<sequence>MKTLQQQLGNYGLYHRSKRNVLTHFFGIPLIVFAVICLLARIHIPIGAFALNGAQIAVFASVVYYLMLSVSLGLIMAVLLVLLSIVAAPIAQLTFSHWLLISVGIFVLGWLLQFIGHYYEGKKPAFVDDIVGLVIGPLFVLVELLFMLGFYKTLEHEVTEIAGPSKP</sequence>
<gene>
    <name evidence="2" type="ORF">LCGC14_2673540</name>
</gene>
<accession>A0A0F9BYE8</accession>